<evidence type="ECO:0000313" key="2">
    <source>
        <dbReference type="Proteomes" id="UP000006038"/>
    </source>
</evidence>
<reference evidence="1" key="1">
    <citation type="journal article" date="2013" name="Nat. Commun.">
        <title>Whole-genome sequencing of Oryza brachyantha reveals mechanisms underlying Oryza genome evolution.</title>
        <authorList>
            <person name="Chen J."/>
            <person name="Huang Q."/>
            <person name="Gao D."/>
            <person name="Wang J."/>
            <person name="Lang Y."/>
            <person name="Liu T."/>
            <person name="Li B."/>
            <person name="Bai Z."/>
            <person name="Luis Goicoechea J."/>
            <person name="Liang C."/>
            <person name="Chen C."/>
            <person name="Zhang W."/>
            <person name="Sun S."/>
            <person name="Liao Y."/>
            <person name="Zhang X."/>
            <person name="Yang L."/>
            <person name="Song C."/>
            <person name="Wang M."/>
            <person name="Shi J."/>
            <person name="Liu G."/>
            <person name="Liu J."/>
            <person name="Zhou H."/>
            <person name="Zhou W."/>
            <person name="Yu Q."/>
            <person name="An N."/>
            <person name="Chen Y."/>
            <person name="Cai Q."/>
            <person name="Wang B."/>
            <person name="Liu B."/>
            <person name="Min J."/>
            <person name="Huang Y."/>
            <person name="Wu H."/>
            <person name="Li Z."/>
            <person name="Zhang Y."/>
            <person name="Yin Y."/>
            <person name="Song W."/>
            <person name="Jiang J."/>
            <person name="Jackson S.A."/>
            <person name="Wing R.A."/>
            <person name="Wang J."/>
            <person name="Chen M."/>
        </authorList>
    </citation>
    <scope>NUCLEOTIDE SEQUENCE [LARGE SCALE GENOMIC DNA]</scope>
    <source>
        <strain evidence="1">cv. IRGC 101232</strain>
    </source>
</reference>
<protein>
    <submittedName>
        <fullName evidence="1">Uncharacterized protein</fullName>
    </submittedName>
</protein>
<dbReference type="Gramene" id="OB09G23670.1">
    <property type="protein sequence ID" value="OB09G23670.1"/>
    <property type="gene ID" value="OB09G23670"/>
</dbReference>
<accession>J3MZD8</accession>
<evidence type="ECO:0000313" key="1">
    <source>
        <dbReference type="EnsemblPlants" id="OB09G23670.1"/>
    </source>
</evidence>
<dbReference type="Proteomes" id="UP000006038">
    <property type="component" value="Chromosome 9"/>
</dbReference>
<dbReference type="AlphaFoldDB" id="J3MZD8"/>
<dbReference type="HOGENOM" id="CLU_1734311_0_0_1"/>
<organism evidence="1">
    <name type="scientific">Oryza brachyantha</name>
    <name type="common">malo sina</name>
    <dbReference type="NCBI Taxonomy" id="4533"/>
    <lineage>
        <taxon>Eukaryota</taxon>
        <taxon>Viridiplantae</taxon>
        <taxon>Streptophyta</taxon>
        <taxon>Embryophyta</taxon>
        <taxon>Tracheophyta</taxon>
        <taxon>Spermatophyta</taxon>
        <taxon>Magnoliopsida</taxon>
        <taxon>Liliopsida</taxon>
        <taxon>Poales</taxon>
        <taxon>Poaceae</taxon>
        <taxon>BOP clade</taxon>
        <taxon>Oryzoideae</taxon>
        <taxon>Oryzeae</taxon>
        <taxon>Oryzinae</taxon>
        <taxon>Oryza</taxon>
    </lineage>
</organism>
<name>J3MZD8_ORYBR</name>
<dbReference type="EnsemblPlants" id="OB09G23670.1">
    <property type="protein sequence ID" value="OB09G23670.1"/>
    <property type="gene ID" value="OB09G23670"/>
</dbReference>
<sequence length="151" mass="16186">MALEVTVVSAEEVVLPTGRALGGGAYAVVRTASAAACTHVDEDSYGDCNGYIRLLGKDQDISSTADSKQTLHLQHSRVQTNAFTSHNAVPGVQYSDSNAFRMKVMKPVGFALCAGTDAEIDLSADAHDIFVLWEQENAFVRCYVPEINSTS</sequence>
<proteinExistence type="predicted"/>
<reference evidence="1" key="2">
    <citation type="submission" date="2013-04" db="UniProtKB">
        <authorList>
            <consortium name="EnsemblPlants"/>
        </authorList>
    </citation>
    <scope>IDENTIFICATION</scope>
</reference>
<keyword evidence="2" id="KW-1185">Reference proteome</keyword>